<protein>
    <submittedName>
        <fullName evidence="4">DUF2236 domain-containing protein</fullName>
    </submittedName>
</protein>
<gene>
    <name evidence="3" type="ORF">AWB95_14200</name>
    <name evidence="4" type="ORF">CQY23_08345</name>
</gene>
<dbReference type="EMBL" id="LQOM01000031">
    <property type="protein sequence ID" value="ORV10958.1"/>
    <property type="molecule type" value="Genomic_DNA"/>
</dbReference>
<comment type="caution">
    <text evidence="3">The sequence shown here is derived from an EMBL/GenBank/DDBJ whole genome shotgun (WGS) entry which is preliminary data.</text>
</comment>
<evidence type="ECO:0000313" key="6">
    <source>
        <dbReference type="Proteomes" id="UP000230971"/>
    </source>
</evidence>
<dbReference type="PANTHER" id="PTHR37539">
    <property type="entry name" value="SECRETED PROTEIN-RELATED"/>
    <property type="match status" value="1"/>
</dbReference>
<reference evidence="3 5" key="1">
    <citation type="submission" date="2016-01" db="EMBL/GenBank/DDBJ databases">
        <title>The new phylogeny of the genus Mycobacterium.</title>
        <authorList>
            <person name="Tarcisio F."/>
            <person name="Conor M."/>
            <person name="Antonella G."/>
            <person name="Elisabetta G."/>
            <person name="Giulia F.S."/>
            <person name="Sara T."/>
            <person name="Anna F."/>
            <person name="Clotilde B."/>
            <person name="Roberto B."/>
            <person name="Veronica D.S."/>
            <person name="Fabio R."/>
            <person name="Monica P."/>
            <person name="Olivier J."/>
            <person name="Enrico T."/>
            <person name="Nicola S."/>
        </authorList>
    </citation>
    <scope>NUCLEOTIDE SEQUENCE [LARGE SCALE GENOMIC DNA]</scope>
    <source>
        <strain evidence="3 5">DSM 44243</strain>
    </source>
</reference>
<name>A0A1X1RPZ2_MYCCE</name>
<proteinExistence type="predicted"/>
<dbReference type="InterPro" id="IPR018713">
    <property type="entry name" value="MPAB/Lcp_cat_dom"/>
</dbReference>
<dbReference type="Proteomes" id="UP000193907">
    <property type="component" value="Unassembled WGS sequence"/>
</dbReference>
<dbReference type="Proteomes" id="UP000230971">
    <property type="component" value="Unassembled WGS sequence"/>
</dbReference>
<evidence type="ECO:0000313" key="4">
    <source>
        <dbReference type="EMBL" id="PIB79567.1"/>
    </source>
</evidence>
<evidence type="ECO:0000256" key="1">
    <source>
        <dbReference type="SAM" id="MobiDB-lite"/>
    </source>
</evidence>
<feature type="domain" description="ER-bound oxygenase mpaB/mpaB'/Rubber oxygenase catalytic" evidence="2">
    <location>
        <begin position="126"/>
        <end position="355"/>
    </location>
</feature>
<accession>A0A1X1RPZ2</accession>
<feature type="compositionally biased region" description="Basic and acidic residues" evidence="1">
    <location>
        <begin position="402"/>
        <end position="416"/>
    </location>
</feature>
<dbReference type="PANTHER" id="PTHR37539:SF1">
    <property type="entry name" value="ER-BOUND OXYGENASE MPAB_MPAB'_RUBBER OXYGENASE CATALYTIC DOMAIN-CONTAINING PROTEIN"/>
    <property type="match status" value="1"/>
</dbReference>
<evidence type="ECO:0000313" key="5">
    <source>
        <dbReference type="Proteomes" id="UP000193907"/>
    </source>
</evidence>
<dbReference type="InterPro" id="IPR037473">
    <property type="entry name" value="Lcp-like"/>
</dbReference>
<feature type="region of interest" description="Disordered" evidence="1">
    <location>
        <begin position="393"/>
        <end position="416"/>
    </location>
</feature>
<dbReference type="EMBL" id="PDKV01000007">
    <property type="protein sequence ID" value="PIB79567.1"/>
    <property type="molecule type" value="Genomic_DNA"/>
</dbReference>
<keyword evidence="5" id="KW-1185">Reference proteome</keyword>
<evidence type="ECO:0000313" key="3">
    <source>
        <dbReference type="EMBL" id="ORV10958.1"/>
    </source>
</evidence>
<dbReference type="STRING" id="28045.AWB95_14200"/>
<organism evidence="3 5">
    <name type="scientific">Mycobacterium celatum</name>
    <dbReference type="NCBI Taxonomy" id="28045"/>
    <lineage>
        <taxon>Bacteria</taxon>
        <taxon>Bacillati</taxon>
        <taxon>Actinomycetota</taxon>
        <taxon>Actinomycetes</taxon>
        <taxon>Mycobacteriales</taxon>
        <taxon>Mycobacteriaceae</taxon>
        <taxon>Mycobacterium</taxon>
    </lineage>
</organism>
<dbReference type="Pfam" id="PF09995">
    <property type="entry name" value="MPAB_Lcp_cat"/>
    <property type="match status" value="1"/>
</dbReference>
<dbReference type="OrthoDB" id="7614910at2"/>
<sequence length="416" mass="45966">MSPDSSKLADPALFSEFPFNIGYRLLAPGDIRPTAAQREAYRRFTQMGDPLADAVVEMFRRLPAGEGRKMFELAVEHGIEAVADPPAELRAFFAQVDAVPYWVDHDKLDLAARVTARTGLWGGFFALPGLALMGGYLASRADKPLVASGQLTEMAPRRLAETGAWYVDVTSPGGLDRFAPGFKGILRVRLMHAMVRAGMSRRPDWNYEAWDHPVNQSQTAGTLMLFSLANIVGCQALGLRFSPREKAAVYHFWRYVGVLLGLDPDIVPTDEVDTWRLLWLQADYEFLPDDDSRRLAQALLRAASTALALPGDGPASQVARRAFTQYAAAYSRLILGRSNSDLLGLPDRKPFQAAVLLTAALNRAIEIPRRLVPGATRLSEAVGQRSRQYMQRRAAASTHADTSYKRHDRLAERKGA</sequence>
<reference evidence="4 6" key="2">
    <citation type="journal article" date="2017" name="Infect. Genet. Evol.">
        <title>The new phylogeny of the genus Mycobacterium: The old and the news.</title>
        <authorList>
            <person name="Tortoli E."/>
            <person name="Fedrizzi T."/>
            <person name="Meehan C.J."/>
            <person name="Trovato A."/>
            <person name="Grottola A."/>
            <person name="Giacobazzi E."/>
            <person name="Serpini G.F."/>
            <person name="Tagliazucchi S."/>
            <person name="Fabio A."/>
            <person name="Bettua C."/>
            <person name="Bertorelli R."/>
            <person name="Frascaro F."/>
            <person name="De Sanctis V."/>
            <person name="Pecorari M."/>
            <person name="Jousson O."/>
            <person name="Segata N."/>
            <person name="Cirillo D.M."/>
        </authorList>
    </citation>
    <scope>NUCLEOTIDE SEQUENCE [LARGE SCALE GENOMIC DNA]</scope>
    <source>
        <strain evidence="4 6">NCTC 12882</strain>
    </source>
</reference>
<dbReference type="AlphaFoldDB" id="A0A1X1RPZ2"/>
<dbReference type="GO" id="GO:0016491">
    <property type="term" value="F:oxidoreductase activity"/>
    <property type="evidence" value="ECO:0007669"/>
    <property type="project" value="InterPro"/>
</dbReference>
<evidence type="ECO:0000259" key="2">
    <source>
        <dbReference type="Pfam" id="PF09995"/>
    </source>
</evidence>
<dbReference type="RefSeq" id="WP_062539218.1">
    <property type="nucleotide sequence ID" value="NZ_BBUN01000091.1"/>
</dbReference>